<dbReference type="RefSeq" id="WP_143120593.1">
    <property type="nucleotide sequence ID" value="NZ_FONG01000010.1"/>
</dbReference>
<sequence length="65" mass="6978">MSEHSTSATPEPRPRWERENGRDWGQTSEPVQEPADTPRGAKGAFLIGLGVIVLAAVIVLIVALV</sequence>
<name>A0A1I2HDL9_9ACTN</name>
<dbReference type="AlphaFoldDB" id="A0A1I2HDL9"/>
<feature type="transmembrane region" description="Helical" evidence="2">
    <location>
        <begin position="44"/>
        <end position="64"/>
    </location>
</feature>
<gene>
    <name evidence="3" type="ORF">SAMN05216251_110215</name>
</gene>
<evidence type="ECO:0000313" key="4">
    <source>
        <dbReference type="Proteomes" id="UP000199323"/>
    </source>
</evidence>
<proteinExistence type="predicted"/>
<keyword evidence="2" id="KW-0472">Membrane</keyword>
<evidence type="ECO:0000313" key="3">
    <source>
        <dbReference type="EMBL" id="SFF26836.1"/>
    </source>
</evidence>
<evidence type="ECO:0000256" key="2">
    <source>
        <dbReference type="SAM" id="Phobius"/>
    </source>
</evidence>
<organism evidence="3 4">
    <name type="scientific">Actinacidiphila alni</name>
    <dbReference type="NCBI Taxonomy" id="380248"/>
    <lineage>
        <taxon>Bacteria</taxon>
        <taxon>Bacillati</taxon>
        <taxon>Actinomycetota</taxon>
        <taxon>Actinomycetes</taxon>
        <taxon>Kitasatosporales</taxon>
        <taxon>Streptomycetaceae</taxon>
        <taxon>Actinacidiphila</taxon>
    </lineage>
</organism>
<dbReference type="EMBL" id="FONG01000010">
    <property type="protein sequence ID" value="SFF26836.1"/>
    <property type="molecule type" value="Genomic_DNA"/>
</dbReference>
<feature type="compositionally biased region" description="Basic and acidic residues" evidence="1">
    <location>
        <begin position="12"/>
        <end position="22"/>
    </location>
</feature>
<protein>
    <submittedName>
        <fullName evidence="3">Uncharacterized protein</fullName>
    </submittedName>
</protein>
<keyword evidence="4" id="KW-1185">Reference proteome</keyword>
<reference evidence="3 4" key="1">
    <citation type="submission" date="2016-10" db="EMBL/GenBank/DDBJ databases">
        <authorList>
            <person name="de Groot N.N."/>
        </authorList>
    </citation>
    <scope>NUCLEOTIDE SEQUENCE [LARGE SCALE GENOMIC DNA]</scope>
    <source>
        <strain evidence="3 4">CGMCC 4.3510</strain>
    </source>
</reference>
<evidence type="ECO:0000256" key="1">
    <source>
        <dbReference type="SAM" id="MobiDB-lite"/>
    </source>
</evidence>
<keyword evidence="2" id="KW-1133">Transmembrane helix</keyword>
<dbReference type="STRING" id="380248.SAMN05216251_110215"/>
<keyword evidence="2" id="KW-0812">Transmembrane</keyword>
<dbReference type="Proteomes" id="UP000199323">
    <property type="component" value="Unassembled WGS sequence"/>
</dbReference>
<accession>A0A1I2HDL9</accession>
<feature type="region of interest" description="Disordered" evidence="1">
    <location>
        <begin position="1"/>
        <end position="39"/>
    </location>
</feature>